<evidence type="ECO:0000256" key="3">
    <source>
        <dbReference type="SAM" id="MobiDB-lite"/>
    </source>
</evidence>
<dbReference type="Proteomes" id="UP000218598">
    <property type="component" value="Unassembled WGS sequence"/>
</dbReference>
<dbReference type="AlphaFoldDB" id="A0A2A3YG45"/>
<gene>
    <name evidence="4" type="ORF">CIK66_14945</name>
</gene>
<dbReference type="InterPro" id="IPR003477">
    <property type="entry name" value="PemK-like"/>
</dbReference>
<evidence type="ECO:0000313" key="5">
    <source>
        <dbReference type="Proteomes" id="UP000218598"/>
    </source>
</evidence>
<feature type="region of interest" description="Disordered" evidence="3">
    <location>
        <begin position="18"/>
        <end position="89"/>
    </location>
</feature>
<evidence type="ECO:0000313" key="4">
    <source>
        <dbReference type="EMBL" id="PCC38326.1"/>
    </source>
</evidence>
<dbReference type="OrthoDB" id="5184628at2"/>
<dbReference type="EMBL" id="NRGR01000024">
    <property type="protein sequence ID" value="PCC38326.1"/>
    <property type="molecule type" value="Genomic_DNA"/>
</dbReference>
<dbReference type="InterPro" id="IPR011067">
    <property type="entry name" value="Plasmid_toxin/cell-grow_inhib"/>
</dbReference>
<reference evidence="4 5" key="1">
    <citation type="journal article" date="2017" name="Elife">
        <title>Extensive horizontal gene transfer in cheese-associated bacteria.</title>
        <authorList>
            <person name="Bonham K.S."/>
            <person name="Wolfe B.E."/>
            <person name="Dutton R.J."/>
        </authorList>
    </citation>
    <scope>NUCLEOTIDE SEQUENCE [LARGE SCALE GENOMIC DNA]</scope>
    <source>
        <strain evidence="4 5">341_9</strain>
    </source>
</reference>
<organism evidence="4 5">
    <name type="scientific">Brachybacterium alimentarium</name>
    <dbReference type="NCBI Taxonomy" id="47845"/>
    <lineage>
        <taxon>Bacteria</taxon>
        <taxon>Bacillati</taxon>
        <taxon>Actinomycetota</taxon>
        <taxon>Actinomycetes</taxon>
        <taxon>Micrococcales</taxon>
        <taxon>Dermabacteraceae</taxon>
        <taxon>Brachybacterium</taxon>
    </lineage>
</organism>
<proteinExistence type="inferred from homology"/>
<dbReference type="GO" id="GO:0003677">
    <property type="term" value="F:DNA binding"/>
    <property type="evidence" value="ECO:0007669"/>
    <property type="project" value="InterPro"/>
</dbReference>
<keyword evidence="5" id="KW-1185">Reference proteome</keyword>
<comment type="caution">
    <text evidence="4">The sequence shown here is derived from an EMBL/GenBank/DDBJ whole genome shotgun (WGS) entry which is preliminary data.</text>
</comment>
<name>A0A2A3YG45_9MICO</name>
<feature type="compositionally biased region" description="Basic and acidic residues" evidence="3">
    <location>
        <begin position="40"/>
        <end position="57"/>
    </location>
</feature>
<evidence type="ECO:0000256" key="2">
    <source>
        <dbReference type="ARBA" id="ARBA00022649"/>
    </source>
</evidence>
<evidence type="ECO:0008006" key="6">
    <source>
        <dbReference type="Google" id="ProtNLM"/>
    </source>
</evidence>
<dbReference type="GeneID" id="95328236"/>
<dbReference type="Pfam" id="PF02452">
    <property type="entry name" value="PemK_toxin"/>
    <property type="match status" value="1"/>
</dbReference>
<protein>
    <recommendedName>
        <fullName evidence="6">Growth inhibitor PemK</fullName>
    </recommendedName>
</protein>
<comment type="similarity">
    <text evidence="1">Belongs to the PemK/MazF family.</text>
</comment>
<sequence>MSLSSRLSSVLRFAARSPAVRRGARDLGRAAVRAVSTTGRRGESGTRSPADGHRSDASRSSAAVSDQVLQDRKPSSPVAISYSPHADDRPDPGEVVWAWVHYEEDLGQGKDRPVLVLAEEAAAAGGADGSGQVLVALMLTSRDRARAGEITTDEYGSTWVDIGAGDWDRKGRPSEVRADRLLRLDPATVRREGGRLDRSRFDRVADAVRSTHGWPV</sequence>
<keyword evidence="2" id="KW-1277">Toxin-antitoxin system</keyword>
<dbReference type="SUPFAM" id="SSF50118">
    <property type="entry name" value="Cell growth inhibitor/plasmid maintenance toxic component"/>
    <property type="match status" value="1"/>
</dbReference>
<evidence type="ECO:0000256" key="1">
    <source>
        <dbReference type="ARBA" id="ARBA00007521"/>
    </source>
</evidence>
<dbReference type="RefSeq" id="WP_096166084.1">
    <property type="nucleotide sequence ID" value="NZ_BAAAIQ010000004.1"/>
</dbReference>
<accession>A0A2A3YG45</accession>
<dbReference type="Gene3D" id="2.30.30.110">
    <property type="match status" value="1"/>
</dbReference>